<keyword evidence="1" id="KW-1133">Transmembrane helix</keyword>
<dbReference type="EMBL" id="FNOJ01000002">
    <property type="protein sequence ID" value="SDW13254.1"/>
    <property type="molecule type" value="Genomic_DNA"/>
</dbReference>
<dbReference type="AlphaFoldDB" id="A0A1H2R304"/>
<sequence length="68" mass="7758">MILLLLQAVGLVGGLLFVQWHEWKKSNRVTRIIYTVCLLSAATMWVLSNTLMFTHTSFAWIPKFSFAG</sequence>
<dbReference type="EMBL" id="BSRA01000004">
    <property type="protein sequence ID" value="GLV13220.1"/>
    <property type="molecule type" value="Genomic_DNA"/>
</dbReference>
<evidence type="ECO:0000313" key="3">
    <source>
        <dbReference type="EMBL" id="SDW13254.1"/>
    </source>
</evidence>
<dbReference type="Proteomes" id="UP000182589">
    <property type="component" value="Unassembled WGS sequence"/>
</dbReference>
<organism evidence="3 4">
    <name type="scientific">Alicyclobacillus hesperidum</name>
    <dbReference type="NCBI Taxonomy" id="89784"/>
    <lineage>
        <taxon>Bacteria</taxon>
        <taxon>Bacillati</taxon>
        <taxon>Bacillota</taxon>
        <taxon>Bacilli</taxon>
        <taxon>Bacillales</taxon>
        <taxon>Alicyclobacillaceae</taxon>
        <taxon>Alicyclobacillus</taxon>
    </lineage>
</organism>
<accession>A0A1H2R304</accession>
<dbReference type="RefSeq" id="WP_074691493.1">
    <property type="nucleotide sequence ID" value="NZ_BSRA01000004.1"/>
</dbReference>
<keyword evidence="4" id="KW-1185">Reference proteome</keyword>
<evidence type="ECO:0000313" key="4">
    <source>
        <dbReference type="Proteomes" id="UP000182589"/>
    </source>
</evidence>
<dbReference type="Proteomes" id="UP001157137">
    <property type="component" value="Unassembled WGS sequence"/>
</dbReference>
<reference evidence="3" key="2">
    <citation type="submission" date="2016-10" db="EMBL/GenBank/DDBJ databases">
        <authorList>
            <person name="de Groot N.N."/>
        </authorList>
    </citation>
    <scope>NUCLEOTIDE SEQUENCE [LARGE SCALE GENOMIC DNA]</scope>
    <source>
        <strain evidence="3">DSM 12489</strain>
    </source>
</reference>
<feature type="transmembrane region" description="Helical" evidence="1">
    <location>
        <begin position="32"/>
        <end position="53"/>
    </location>
</feature>
<protein>
    <submittedName>
        <fullName evidence="3">Uncharacterized protein</fullName>
    </submittedName>
</protein>
<reference evidence="4" key="1">
    <citation type="submission" date="2016-10" db="EMBL/GenBank/DDBJ databases">
        <authorList>
            <person name="Varghese N."/>
        </authorList>
    </citation>
    <scope>NUCLEOTIDE SEQUENCE [LARGE SCALE GENOMIC DNA]</scope>
    <source>
        <strain evidence="4">DSM 12489</strain>
    </source>
</reference>
<gene>
    <name evidence="2" type="ORF">Heshes_09040</name>
    <name evidence="3" type="ORF">SAMN04489725_102127</name>
</gene>
<keyword evidence="1" id="KW-0472">Membrane</keyword>
<proteinExistence type="predicted"/>
<keyword evidence="1" id="KW-0812">Transmembrane</keyword>
<dbReference type="STRING" id="89784.SAMN04489725_102127"/>
<name>A0A1H2R304_9BACL</name>
<evidence type="ECO:0000256" key="1">
    <source>
        <dbReference type="SAM" id="Phobius"/>
    </source>
</evidence>
<evidence type="ECO:0000313" key="2">
    <source>
        <dbReference type="EMBL" id="GLV13220.1"/>
    </source>
</evidence>
<reference evidence="2" key="3">
    <citation type="submission" date="2023-02" db="EMBL/GenBank/DDBJ databases">
        <title>Proposal of a novel subspecies: Alicyclobacillus hesperidum subspecies aegle.</title>
        <authorList>
            <person name="Goto K."/>
            <person name="Fujii T."/>
            <person name="Yasui K."/>
            <person name="Mochida K."/>
            <person name="Kato-Tanaka Y."/>
            <person name="Morohoshi S."/>
            <person name="An S.Y."/>
            <person name="Kasai H."/>
            <person name="Yokota A."/>
        </authorList>
    </citation>
    <scope>NUCLEOTIDE SEQUENCE</scope>
    <source>
        <strain evidence="2">DSM 12766</strain>
    </source>
</reference>